<organism evidence="3 4">
    <name type="scientific">Dendrothele bispora (strain CBS 962.96)</name>
    <dbReference type="NCBI Taxonomy" id="1314807"/>
    <lineage>
        <taxon>Eukaryota</taxon>
        <taxon>Fungi</taxon>
        <taxon>Dikarya</taxon>
        <taxon>Basidiomycota</taxon>
        <taxon>Agaricomycotina</taxon>
        <taxon>Agaricomycetes</taxon>
        <taxon>Agaricomycetidae</taxon>
        <taxon>Agaricales</taxon>
        <taxon>Agaricales incertae sedis</taxon>
        <taxon>Dendrothele</taxon>
    </lineage>
</organism>
<feature type="region of interest" description="Disordered" evidence="1">
    <location>
        <begin position="1"/>
        <end position="35"/>
    </location>
</feature>
<keyword evidence="2" id="KW-0472">Membrane</keyword>
<feature type="compositionally biased region" description="Polar residues" evidence="1">
    <location>
        <begin position="15"/>
        <end position="35"/>
    </location>
</feature>
<dbReference type="Proteomes" id="UP000297245">
    <property type="component" value="Unassembled WGS sequence"/>
</dbReference>
<sequence>MSNVLSSHAEATPVVNPNITVPTDNDPTGNGNTGHSIPSQTPNLQNQIHTCNINQHNKETSNSDCYAPVQNRFSYPDLAAARGSTQSSNTSGTPDYPLEERPKVLFTISQFRGKIIVDAVESKDACVINTRANGHSLTITNPNVPAEDYQSQSYGTTVYRFLRAFSRALFYPCAFAAILTFPDVYPAVVYWLCQQTDMFAFVGTRIQDVASPQLGIVLQYTVFCLIVTLSHVFL</sequence>
<keyword evidence="2" id="KW-0812">Transmembrane</keyword>
<proteinExistence type="predicted"/>
<gene>
    <name evidence="3" type="ORF">K435DRAFT_799225</name>
</gene>
<keyword evidence="4" id="KW-1185">Reference proteome</keyword>
<dbReference type="AlphaFoldDB" id="A0A4S8LXU5"/>
<feature type="transmembrane region" description="Helical" evidence="2">
    <location>
        <begin position="212"/>
        <end position="233"/>
    </location>
</feature>
<feature type="transmembrane region" description="Helical" evidence="2">
    <location>
        <begin position="169"/>
        <end position="192"/>
    </location>
</feature>
<reference evidence="3 4" key="1">
    <citation type="journal article" date="2019" name="Nat. Ecol. Evol.">
        <title>Megaphylogeny resolves global patterns of mushroom evolution.</title>
        <authorList>
            <person name="Varga T."/>
            <person name="Krizsan K."/>
            <person name="Foldi C."/>
            <person name="Dima B."/>
            <person name="Sanchez-Garcia M."/>
            <person name="Sanchez-Ramirez S."/>
            <person name="Szollosi G.J."/>
            <person name="Szarkandi J.G."/>
            <person name="Papp V."/>
            <person name="Albert L."/>
            <person name="Andreopoulos W."/>
            <person name="Angelini C."/>
            <person name="Antonin V."/>
            <person name="Barry K.W."/>
            <person name="Bougher N.L."/>
            <person name="Buchanan P."/>
            <person name="Buyck B."/>
            <person name="Bense V."/>
            <person name="Catcheside P."/>
            <person name="Chovatia M."/>
            <person name="Cooper J."/>
            <person name="Damon W."/>
            <person name="Desjardin D."/>
            <person name="Finy P."/>
            <person name="Geml J."/>
            <person name="Haridas S."/>
            <person name="Hughes K."/>
            <person name="Justo A."/>
            <person name="Karasinski D."/>
            <person name="Kautmanova I."/>
            <person name="Kiss B."/>
            <person name="Kocsube S."/>
            <person name="Kotiranta H."/>
            <person name="LaButti K.M."/>
            <person name="Lechner B.E."/>
            <person name="Liimatainen K."/>
            <person name="Lipzen A."/>
            <person name="Lukacs Z."/>
            <person name="Mihaltcheva S."/>
            <person name="Morgado L.N."/>
            <person name="Niskanen T."/>
            <person name="Noordeloos M.E."/>
            <person name="Ohm R.A."/>
            <person name="Ortiz-Santana B."/>
            <person name="Ovrebo C."/>
            <person name="Racz N."/>
            <person name="Riley R."/>
            <person name="Savchenko A."/>
            <person name="Shiryaev A."/>
            <person name="Soop K."/>
            <person name="Spirin V."/>
            <person name="Szebenyi C."/>
            <person name="Tomsovsky M."/>
            <person name="Tulloss R.E."/>
            <person name="Uehling J."/>
            <person name="Grigoriev I.V."/>
            <person name="Vagvolgyi C."/>
            <person name="Papp T."/>
            <person name="Martin F.M."/>
            <person name="Miettinen O."/>
            <person name="Hibbett D.S."/>
            <person name="Nagy L.G."/>
        </authorList>
    </citation>
    <scope>NUCLEOTIDE SEQUENCE [LARGE SCALE GENOMIC DNA]</scope>
    <source>
        <strain evidence="3 4">CBS 962.96</strain>
    </source>
</reference>
<protein>
    <submittedName>
        <fullName evidence="3">Uncharacterized protein</fullName>
    </submittedName>
</protein>
<keyword evidence="2" id="KW-1133">Transmembrane helix</keyword>
<evidence type="ECO:0000256" key="1">
    <source>
        <dbReference type="SAM" id="MobiDB-lite"/>
    </source>
</evidence>
<name>A0A4S8LXU5_DENBC</name>
<dbReference type="EMBL" id="ML179233">
    <property type="protein sequence ID" value="THU94043.1"/>
    <property type="molecule type" value="Genomic_DNA"/>
</dbReference>
<evidence type="ECO:0000313" key="4">
    <source>
        <dbReference type="Proteomes" id="UP000297245"/>
    </source>
</evidence>
<evidence type="ECO:0000313" key="3">
    <source>
        <dbReference type="EMBL" id="THU94043.1"/>
    </source>
</evidence>
<evidence type="ECO:0000256" key="2">
    <source>
        <dbReference type="SAM" id="Phobius"/>
    </source>
</evidence>
<accession>A0A4S8LXU5</accession>